<evidence type="ECO:0000256" key="6">
    <source>
        <dbReference type="ARBA" id="ARBA00022989"/>
    </source>
</evidence>
<feature type="transmembrane region" description="Helical" evidence="8">
    <location>
        <begin position="59"/>
        <end position="78"/>
    </location>
</feature>
<dbReference type="InterPro" id="IPR020846">
    <property type="entry name" value="MFS_dom"/>
</dbReference>
<dbReference type="SUPFAM" id="SSF103473">
    <property type="entry name" value="MFS general substrate transporter"/>
    <property type="match status" value="1"/>
</dbReference>
<dbReference type="CDD" id="cd17320">
    <property type="entry name" value="MFS_MdfA_MDR_like"/>
    <property type="match status" value="1"/>
</dbReference>
<evidence type="ECO:0000313" key="10">
    <source>
        <dbReference type="EMBL" id="PRX97206.1"/>
    </source>
</evidence>
<feature type="transmembrane region" description="Helical" evidence="8">
    <location>
        <begin position="148"/>
        <end position="172"/>
    </location>
</feature>
<dbReference type="NCBIfam" id="TIGR00710">
    <property type="entry name" value="efflux_Bcr_CflA"/>
    <property type="match status" value="1"/>
</dbReference>
<organism evidence="10 11">
    <name type="scientific">Allonocardiopsis opalescens</name>
    <dbReference type="NCBI Taxonomy" id="1144618"/>
    <lineage>
        <taxon>Bacteria</taxon>
        <taxon>Bacillati</taxon>
        <taxon>Actinomycetota</taxon>
        <taxon>Actinomycetes</taxon>
        <taxon>Streptosporangiales</taxon>
        <taxon>Allonocardiopsis</taxon>
    </lineage>
</organism>
<sequence length="444" mass="45623">MPEEPSRPAETTAARRPKKSVLLLVLVLGALAATGPLSVDLYLPAFPQIAADLGAPESQIQLTLTAIMIGLAVGQIIIGPMSDAWGRRRPLLIGVAAFTLTSFLIVIVPTVEAFIALRFVQGLAGAAGAVISRAIVRDLFEGDDAARFFSRLMLVVGLAPILAPVLGGQLLLVGSWHLSFVVLGAAGAVSFAAILFGMPESLPAEQRSPARAGTLARNFGGLLRDRRFMGFTLALSLGFSVMFAYISSFPFISDAVYGVSPQTFSLLFGLNSIGLVAATQINGFLIGRVSTERLLMFGLVVAVAGTGGLLLASLFGTPPLWLAIALLFVSVFAQGFVFTNATTLAITSQRPSVAGSASALMGSLQFGLGGTIGALGGVFSAQGTPTMVSMSAVMALGTVAAVTAFMLGSAKRTAKVADTAAAVAPVAEPELEVAQAVAAEPTAR</sequence>
<dbReference type="Gene3D" id="1.20.1720.10">
    <property type="entry name" value="Multidrug resistance protein D"/>
    <property type="match status" value="1"/>
</dbReference>
<comment type="subcellular location">
    <subcellularLocation>
        <location evidence="1">Cell membrane</location>
        <topology evidence="1">Multi-pass membrane protein</topology>
    </subcellularLocation>
</comment>
<dbReference type="InterPro" id="IPR036259">
    <property type="entry name" value="MFS_trans_sf"/>
</dbReference>
<dbReference type="PROSITE" id="PS50850">
    <property type="entry name" value="MFS"/>
    <property type="match status" value="1"/>
</dbReference>
<keyword evidence="4" id="KW-1003">Cell membrane</keyword>
<dbReference type="EMBL" id="PVZC01000006">
    <property type="protein sequence ID" value="PRX97206.1"/>
    <property type="molecule type" value="Genomic_DNA"/>
</dbReference>
<comment type="caution">
    <text evidence="10">The sequence shown here is derived from an EMBL/GenBank/DDBJ whole genome shotgun (WGS) entry which is preliminary data.</text>
</comment>
<dbReference type="Pfam" id="PF07690">
    <property type="entry name" value="MFS_1"/>
    <property type="match status" value="1"/>
</dbReference>
<keyword evidence="5 8" id="KW-0812">Transmembrane</keyword>
<feature type="transmembrane region" description="Helical" evidence="8">
    <location>
        <begin position="21"/>
        <end position="39"/>
    </location>
</feature>
<evidence type="ECO:0000256" key="2">
    <source>
        <dbReference type="ARBA" id="ARBA00006236"/>
    </source>
</evidence>
<dbReference type="GO" id="GO:0042910">
    <property type="term" value="F:xenobiotic transmembrane transporter activity"/>
    <property type="evidence" value="ECO:0007669"/>
    <property type="project" value="InterPro"/>
</dbReference>
<evidence type="ECO:0000313" key="11">
    <source>
        <dbReference type="Proteomes" id="UP000237846"/>
    </source>
</evidence>
<evidence type="ECO:0000256" key="5">
    <source>
        <dbReference type="ARBA" id="ARBA00022692"/>
    </source>
</evidence>
<evidence type="ECO:0000256" key="8">
    <source>
        <dbReference type="SAM" id="Phobius"/>
    </source>
</evidence>
<evidence type="ECO:0000259" key="9">
    <source>
        <dbReference type="PROSITE" id="PS50850"/>
    </source>
</evidence>
<accession>A0A2T0Q0B2</accession>
<feature type="transmembrane region" description="Helical" evidence="8">
    <location>
        <begin position="294"/>
        <end position="315"/>
    </location>
</feature>
<evidence type="ECO:0000256" key="7">
    <source>
        <dbReference type="ARBA" id="ARBA00023136"/>
    </source>
</evidence>
<gene>
    <name evidence="10" type="ORF">CLV72_106242</name>
</gene>
<protein>
    <submittedName>
        <fullName evidence="10">DHA1 family bicyclomycin/chloramphenicol resistance-like MFS transporter</fullName>
    </submittedName>
</protein>
<dbReference type="Proteomes" id="UP000237846">
    <property type="component" value="Unassembled WGS sequence"/>
</dbReference>
<dbReference type="InterPro" id="IPR005829">
    <property type="entry name" value="Sugar_transporter_CS"/>
</dbReference>
<name>A0A2T0Q0B2_9ACTN</name>
<keyword evidence="11" id="KW-1185">Reference proteome</keyword>
<dbReference type="PROSITE" id="PS00216">
    <property type="entry name" value="SUGAR_TRANSPORT_1"/>
    <property type="match status" value="1"/>
</dbReference>
<evidence type="ECO:0000256" key="1">
    <source>
        <dbReference type="ARBA" id="ARBA00004651"/>
    </source>
</evidence>
<feature type="transmembrane region" description="Helical" evidence="8">
    <location>
        <begin position="387"/>
        <end position="407"/>
    </location>
</feature>
<feature type="transmembrane region" description="Helical" evidence="8">
    <location>
        <begin position="359"/>
        <end position="381"/>
    </location>
</feature>
<reference evidence="10 11" key="1">
    <citation type="submission" date="2018-03" db="EMBL/GenBank/DDBJ databases">
        <title>Genomic Encyclopedia of Archaeal and Bacterial Type Strains, Phase II (KMG-II): from individual species to whole genera.</title>
        <authorList>
            <person name="Goeker M."/>
        </authorList>
    </citation>
    <scope>NUCLEOTIDE SEQUENCE [LARGE SCALE GENOMIC DNA]</scope>
    <source>
        <strain evidence="10 11">DSM 45601</strain>
    </source>
</reference>
<feature type="transmembrane region" description="Helical" evidence="8">
    <location>
        <begin position="228"/>
        <end position="252"/>
    </location>
</feature>
<comment type="similarity">
    <text evidence="2">Belongs to the major facilitator superfamily. Bcr/CmlA family.</text>
</comment>
<feature type="transmembrane region" description="Helical" evidence="8">
    <location>
        <begin position="178"/>
        <end position="198"/>
    </location>
</feature>
<keyword evidence="3" id="KW-0813">Transport</keyword>
<dbReference type="PANTHER" id="PTHR23502">
    <property type="entry name" value="MAJOR FACILITATOR SUPERFAMILY"/>
    <property type="match status" value="1"/>
</dbReference>
<dbReference type="PANTHER" id="PTHR23502:SF132">
    <property type="entry name" value="POLYAMINE TRANSPORTER 2-RELATED"/>
    <property type="match status" value="1"/>
</dbReference>
<keyword evidence="6 8" id="KW-1133">Transmembrane helix</keyword>
<dbReference type="InterPro" id="IPR011701">
    <property type="entry name" value="MFS"/>
</dbReference>
<feature type="transmembrane region" description="Helical" evidence="8">
    <location>
        <begin position="115"/>
        <end position="136"/>
    </location>
</feature>
<dbReference type="InterPro" id="IPR004812">
    <property type="entry name" value="Efflux_drug-R_Bcr/CmlA"/>
</dbReference>
<dbReference type="GO" id="GO:0005886">
    <property type="term" value="C:plasma membrane"/>
    <property type="evidence" value="ECO:0007669"/>
    <property type="project" value="UniProtKB-SubCell"/>
</dbReference>
<dbReference type="FunFam" id="1.20.1720.10:FF:000005">
    <property type="entry name" value="Bcr/CflA family efflux transporter"/>
    <property type="match status" value="1"/>
</dbReference>
<dbReference type="GO" id="GO:1990961">
    <property type="term" value="P:xenobiotic detoxification by transmembrane export across the plasma membrane"/>
    <property type="evidence" value="ECO:0007669"/>
    <property type="project" value="InterPro"/>
</dbReference>
<evidence type="ECO:0000256" key="3">
    <source>
        <dbReference type="ARBA" id="ARBA00022448"/>
    </source>
</evidence>
<feature type="transmembrane region" description="Helical" evidence="8">
    <location>
        <begin position="90"/>
        <end position="109"/>
    </location>
</feature>
<dbReference type="AlphaFoldDB" id="A0A2T0Q0B2"/>
<feature type="transmembrane region" description="Helical" evidence="8">
    <location>
        <begin position="264"/>
        <end position="287"/>
    </location>
</feature>
<feature type="domain" description="Major facilitator superfamily (MFS) profile" evidence="9">
    <location>
        <begin position="22"/>
        <end position="412"/>
    </location>
</feature>
<dbReference type="NCBIfam" id="NF008314">
    <property type="entry name" value="PRK11102.1"/>
    <property type="match status" value="1"/>
</dbReference>
<keyword evidence="7 8" id="KW-0472">Membrane</keyword>
<proteinExistence type="inferred from homology"/>
<evidence type="ECO:0000256" key="4">
    <source>
        <dbReference type="ARBA" id="ARBA00022475"/>
    </source>
</evidence>
<feature type="transmembrane region" description="Helical" evidence="8">
    <location>
        <begin position="321"/>
        <end position="347"/>
    </location>
</feature>